<reference evidence="5" key="1">
    <citation type="submission" date="2020-11" db="EMBL/GenBank/DDBJ databases">
        <authorList>
            <person name="Tran Van P."/>
        </authorList>
    </citation>
    <scope>NUCLEOTIDE SEQUENCE</scope>
</reference>
<keyword evidence="2 3" id="KW-0040">ANK repeat</keyword>
<organism evidence="5">
    <name type="scientific">Timema cristinae</name>
    <name type="common">Walking stick</name>
    <dbReference type="NCBI Taxonomy" id="61476"/>
    <lineage>
        <taxon>Eukaryota</taxon>
        <taxon>Metazoa</taxon>
        <taxon>Ecdysozoa</taxon>
        <taxon>Arthropoda</taxon>
        <taxon>Hexapoda</taxon>
        <taxon>Insecta</taxon>
        <taxon>Pterygota</taxon>
        <taxon>Neoptera</taxon>
        <taxon>Polyneoptera</taxon>
        <taxon>Phasmatodea</taxon>
        <taxon>Timematodea</taxon>
        <taxon>Timematoidea</taxon>
        <taxon>Timematidae</taxon>
        <taxon>Timema</taxon>
    </lineage>
</organism>
<gene>
    <name evidence="5" type="ORF">TCEB3V08_LOCUS9128</name>
</gene>
<dbReference type="EMBL" id="OC320256">
    <property type="protein sequence ID" value="CAD7407643.1"/>
    <property type="molecule type" value="Genomic_DNA"/>
</dbReference>
<dbReference type="Gene3D" id="1.25.40.20">
    <property type="entry name" value="Ankyrin repeat-containing domain"/>
    <property type="match status" value="1"/>
</dbReference>
<evidence type="ECO:0000256" key="4">
    <source>
        <dbReference type="SAM" id="Coils"/>
    </source>
</evidence>
<evidence type="ECO:0000256" key="3">
    <source>
        <dbReference type="PROSITE-ProRule" id="PRU00023"/>
    </source>
</evidence>
<dbReference type="InterPro" id="IPR036770">
    <property type="entry name" value="Ankyrin_rpt-contain_sf"/>
</dbReference>
<dbReference type="PANTHER" id="PTHR24180:SF45">
    <property type="entry name" value="POLY [ADP-RIBOSE] POLYMERASE TANKYRASE"/>
    <property type="match status" value="1"/>
</dbReference>
<evidence type="ECO:0000256" key="1">
    <source>
        <dbReference type="ARBA" id="ARBA00022737"/>
    </source>
</evidence>
<proteinExistence type="predicted"/>
<dbReference type="PROSITE" id="PS50088">
    <property type="entry name" value="ANK_REPEAT"/>
    <property type="match status" value="2"/>
</dbReference>
<feature type="coiled-coil region" evidence="4">
    <location>
        <begin position="116"/>
        <end position="166"/>
    </location>
</feature>
<feature type="repeat" description="ANK" evidence="3">
    <location>
        <begin position="312"/>
        <end position="344"/>
    </location>
</feature>
<dbReference type="SMART" id="SM00248">
    <property type="entry name" value="ANK"/>
    <property type="match status" value="3"/>
</dbReference>
<dbReference type="PANTHER" id="PTHR24180">
    <property type="entry name" value="CYCLIN-DEPENDENT KINASE INHIBITOR 2C-RELATED"/>
    <property type="match status" value="1"/>
</dbReference>
<dbReference type="InterPro" id="IPR002110">
    <property type="entry name" value="Ankyrin_rpt"/>
</dbReference>
<evidence type="ECO:0000256" key="2">
    <source>
        <dbReference type="ARBA" id="ARBA00023043"/>
    </source>
</evidence>
<sequence length="371" mass="42794">MSLTESGSEPDKPPVPRRETIDLAFEIVTSISSSVQKQVSRIKKFPTTGFPEFRRSGPLALYARDAIWAQIHLVVSPVYFSYHIVTYTAHRTRRVPQRGNNNNNPHKPKSQKQLHIEILQALNKIQKNQNEQKKQMRNFSRSLEEMKKIQQQCSDSQSDVQHKQQQLLETHQDIQKNFQHLPQTLEQMKHDILLPFTKQEPEALLEVANYTSYTDDDNWKKIVNLLECCLKPESAAHKQLEEVKKSDRPLFTLCDKGYQELLELLLDHGMNVDKLVDGDDFTFLHWAARRNCVMIVRRLLQRGANADCVNRYGSTPLHYSTRWGNVIACKSLVEAGCNVRLRNSKGYTALDWARRNGPNAVVQYLDSVTNS</sequence>
<keyword evidence="1" id="KW-0677">Repeat</keyword>
<dbReference type="InterPro" id="IPR051637">
    <property type="entry name" value="Ank_repeat_dom-contain_49"/>
</dbReference>
<keyword evidence="4" id="KW-0175">Coiled coil</keyword>
<name>A0A7R9H3K7_TIMCR</name>
<protein>
    <submittedName>
        <fullName evidence="5">Uncharacterized protein</fullName>
    </submittedName>
</protein>
<dbReference type="AlphaFoldDB" id="A0A7R9H3K7"/>
<accession>A0A7R9H3K7</accession>
<dbReference type="SUPFAM" id="SSF48403">
    <property type="entry name" value="Ankyrin repeat"/>
    <property type="match status" value="1"/>
</dbReference>
<evidence type="ECO:0000313" key="5">
    <source>
        <dbReference type="EMBL" id="CAD7407643.1"/>
    </source>
</evidence>
<dbReference type="Pfam" id="PF13637">
    <property type="entry name" value="Ank_4"/>
    <property type="match status" value="1"/>
</dbReference>
<dbReference type="PROSITE" id="PS50297">
    <property type="entry name" value="ANK_REP_REGION"/>
    <property type="match status" value="2"/>
</dbReference>
<feature type="repeat" description="ANK" evidence="3">
    <location>
        <begin position="279"/>
        <end position="311"/>
    </location>
</feature>